<protein>
    <submittedName>
        <fullName evidence="4">AAA ATPase central domain protein</fullName>
    </submittedName>
</protein>
<dbReference type="STRING" id="648996.Theam_0249"/>
<dbReference type="PANTHER" id="PTHR23077">
    <property type="entry name" value="AAA-FAMILY ATPASE"/>
    <property type="match status" value="1"/>
</dbReference>
<dbReference type="InterPro" id="IPR027417">
    <property type="entry name" value="P-loop_NTPase"/>
</dbReference>
<dbReference type="OrthoDB" id="9809379at2"/>
<dbReference type="InterPro" id="IPR003959">
    <property type="entry name" value="ATPase_AAA_core"/>
</dbReference>
<dbReference type="Proteomes" id="UP000006362">
    <property type="component" value="Chromosome"/>
</dbReference>
<dbReference type="HOGENOM" id="CLU_767117_0_0_0"/>
<dbReference type="InterPro" id="IPR003593">
    <property type="entry name" value="AAA+_ATPase"/>
</dbReference>
<evidence type="ECO:0000313" key="5">
    <source>
        <dbReference type="Proteomes" id="UP000006362"/>
    </source>
</evidence>
<dbReference type="KEGG" id="tam:Theam_0249"/>
<dbReference type="Gene3D" id="3.40.50.300">
    <property type="entry name" value="P-loop containing nucleotide triphosphate hydrolases"/>
    <property type="match status" value="1"/>
</dbReference>
<evidence type="ECO:0000313" key="4">
    <source>
        <dbReference type="EMBL" id="ADU96222.1"/>
    </source>
</evidence>
<organism evidence="4 5">
    <name type="scientific">Thermovibrio ammonificans (strain DSM 15698 / JCM 12110 / HB-1)</name>
    <dbReference type="NCBI Taxonomy" id="648996"/>
    <lineage>
        <taxon>Bacteria</taxon>
        <taxon>Pseudomonadati</taxon>
        <taxon>Aquificota</taxon>
        <taxon>Aquificia</taxon>
        <taxon>Desulfurobacteriales</taxon>
        <taxon>Desulfurobacteriaceae</taxon>
        <taxon>Thermovibrio</taxon>
    </lineage>
</organism>
<dbReference type="GO" id="GO:0005524">
    <property type="term" value="F:ATP binding"/>
    <property type="evidence" value="ECO:0007669"/>
    <property type="project" value="UniProtKB-KW"/>
</dbReference>
<evidence type="ECO:0000256" key="2">
    <source>
        <dbReference type="ARBA" id="ARBA00022840"/>
    </source>
</evidence>
<name>E8T412_THEA1</name>
<evidence type="ECO:0000256" key="1">
    <source>
        <dbReference type="ARBA" id="ARBA00022741"/>
    </source>
</evidence>
<keyword evidence="1" id="KW-0547">Nucleotide-binding</keyword>
<dbReference type="SUPFAM" id="SSF52540">
    <property type="entry name" value="P-loop containing nucleoside triphosphate hydrolases"/>
    <property type="match status" value="1"/>
</dbReference>
<accession>E8T412</accession>
<feature type="domain" description="AAA+ ATPase" evidence="3">
    <location>
        <begin position="168"/>
        <end position="298"/>
    </location>
</feature>
<dbReference type="eggNOG" id="COG1222">
    <property type="taxonomic scope" value="Bacteria"/>
</dbReference>
<dbReference type="EMBL" id="CP002444">
    <property type="protein sequence ID" value="ADU96222.1"/>
    <property type="molecule type" value="Genomic_DNA"/>
</dbReference>
<dbReference type="AlphaFoldDB" id="E8T412"/>
<keyword evidence="5" id="KW-1185">Reference proteome</keyword>
<dbReference type="GO" id="GO:0016887">
    <property type="term" value="F:ATP hydrolysis activity"/>
    <property type="evidence" value="ECO:0007669"/>
    <property type="project" value="InterPro"/>
</dbReference>
<dbReference type="InterPro" id="IPR050168">
    <property type="entry name" value="AAA_ATPase_domain"/>
</dbReference>
<reference evidence="4" key="1">
    <citation type="submission" date="2011-01" db="EMBL/GenBank/DDBJ databases">
        <title>Complete sequence of chromosome of Thermovibrio ammonificans HB-1.</title>
        <authorList>
            <consortium name="US DOE Joint Genome Institute"/>
            <person name="Lucas S."/>
            <person name="Copeland A."/>
            <person name="Lapidus A."/>
            <person name="Cheng J.-F."/>
            <person name="Goodwin L."/>
            <person name="Pitluck S."/>
            <person name="Davenport K."/>
            <person name="Detter J.C."/>
            <person name="Han C."/>
            <person name="Tapia R."/>
            <person name="Land M."/>
            <person name="Hauser L."/>
            <person name="Kyrpides N."/>
            <person name="Ivanova N."/>
            <person name="Ovchinnikova G."/>
            <person name="Vetriani C."/>
            <person name="Woyke T."/>
        </authorList>
    </citation>
    <scope>NUCLEOTIDE SEQUENCE [LARGE SCALE GENOMIC DNA]</scope>
    <source>
        <strain evidence="4">HB-1</strain>
    </source>
</reference>
<dbReference type="RefSeq" id="WP_013537008.1">
    <property type="nucleotide sequence ID" value="NC_014926.1"/>
</dbReference>
<proteinExistence type="predicted"/>
<sequence length="361" mass="41119">MRRWCDEEEAVKELKWGLWKVKLWVRGITKKSVEELEKALEEKFRVFQSKTVTEGAERTEGLLVLSGESESLGFISFRWECTITGDGSIPVLVLLEKRKEAREVEKIVREKLKPFLIPGRGVKLSFYNPYGSSPEYAVSPEALKEGIDPELFYGIEPEALARAFFSSRESLLILSGKPGTGKSKLIQFLLSEAPKTLKREVEVLVLKGNEALEEAGRDLQTFLYYDVVVLDDLETLTLKRGANEEITNLISTILSATDSFIPKRAKVIISTNRPLKEIDPALLRPGRLFDLLELPEVERGFIEKLAEKRPEFKRATVLFEKIDRVPIAKVVEYIKGERRRNYLKDPSISKRESPSLRSVGF</sequence>
<keyword evidence="2" id="KW-0067">ATP-binding</keyword>
<dbReference type="Pfam" id="PF00004">
    <property type="entry name" value="AAA"/>
    <property type="match status" value="1"/>
</dbReference>
<evidence type="ECO:0000259" key="3">
    <source>
        <dbReference type="SMART" id="SM00382"/>
    </source>
</evidence>
<dbReference type="SMART" id="SM00382">
    <property type="entry name" value="AAA"/>
    <property type="match status" value="1"/>
</dbReference>
<dbReference type="GO" id="GO:0005737">
    <property type="term" value="C:cytoplasm"/>
    <property type="evidence" value="ECO:0007669"/>
    <property type="project" value="TreeGrafter"/>
</dbReference>
<dbReference type="PANTHER" id="PTHR23077:SF27">
    <property type="entry name" value="ATPASE FAMILY GENE 2 PROTEIN HOMOLOG A"/>
    <property type="match status" value="1"/>
</dbReference>
<gene>
    <name evidence="4" type="ordered locus">Theam_0249</name>
</gene>